<proteinExistence type="predicted"/>
<protein>
    <submittedName>
        <fullName evidence="1">Uncharacterized protein</fullName>
    </submittedName>
</protein>
<dbReference type="Proteomes" id="UP000018857">
    <property type="component" value="Unassembled WGS sequence"/>
</dbReference>
<dbReference type="EMBL" id="AYOZ01000032">
    <property type="protein sequence ID" value="ETI59454.1"/>
    <property type="molecule type" value="Genomic_DNA"/>
</dbReference>
<keyword evidence="2" id="KW-1185">Reference proteome</keyword>
<dbReference type="AlphaFoldDB" id="W1RUX8"/>
<sequence length="98" mass="11226">MTKKSPSQSRSKQSTRYIPLKSFNTACGISLKTTLQRPNKPVKHIIWAKKSRVINHPAEKAPLGERSSLYSEKTRIICKSCSLEPLYIMLFYIKLTTQ</sequence>
<evidence type="ECO:0000313" key="2">
    <source>
        <dbReference type="Proteomes" id="UP000018857"/>
    </source>
</evidence>
<evidence type="ECO:0000313" key="1">
    <source>
        <dbReference type="EMBL" id="ETI59454.1"/>
    </source>
</evidence>
<organism evidence="1 2">
    <name type="scientific">Marinomonas profundimaris</name>
    <dbReference type="NCBI Taxonomy" id="1208321"/>
    <lineage>
        <taxon>Bacteria</taxon>
        <taxon>Pseudomonadati</taxon>
        <taxon>Pseudomonadota</taxon>
        <taxon>Gammaproteobacteria</taxon>
        <taxon>Oceanospirillales</taxon>
        <taxon>Oceanospirillaceae</taxon>
        <taxon>Marinomonas</taxon>
    </lineage>
</organism>
<name>W1RUX8_9GAMM</name>
<accession>W1RUX8</accession>
<reference evidence="1 2" key="1">
    <citation type="journal article" date="2014" name="Genome Announc.">
        <title>Draft Genome Sequence of Marinomonas sp. Strain D104, a Polycyclic Aromatic Hydrocarbon-Degrading Bacterium from the Deep-Sea Sediment of the Arctic Ocean.</title>
        <authorList>
            <person name="Dong C."/>
            <person name="Bai X."/>
            <person name="Lai Q."/>
            <person name="Xie Y."/>
            <person name="Chen X."/>
            <person name="Shao Z."/>
        </authorList>
    </citation>
    <scope>NUCLEOTIDE SEQUENCE [LARGE SCALE GENOMIC DNA]</scope>
    <source>
        <strain evidence="1 2">D104</strain>
    </source>
</reference>
<comment type="caution">
    <text evidence="1">The sequence shown here is derived from an EMBL/GenBank/DDBJ whole genome shotgun (WGS) entry which is preliminary data.</text>
</comment>
<gene>
    <name evidence="1" type="ORF">D104_12155</name>
</gene>